<comment type="caution">
    <text evidence="2">The sequence shown here is derived from an EMBL/GenBank/DDBJ whole genome shotgun (WGS) entry which is preliminary data.</text>
</comment>
<reference evidence="2" key="1">
    <citation type="submission" date="2021-08" db="EMBL/GenBank/DDBJ databases">
        <authorList>
            <person name="Misof B."/>
            <person name="Oliver O."/>
            <person name="Podsiadlowski L."/>
            <person name="Donath A."/>
            <person name="Peters R."/>
            <person name="Mayer C."/>
            <person name="Rust J."/>
            <person name="Gunkel S."/>
            <person name="Lesny P."/>
            <person name="Martin S."/>
            <person name="Oeyen J.P."/>
            <person name="Petersen M."/>
            <person name="Panagiotis P."/>
            <person name="Wilbrandt J."/>
            <person name="Tanja T."/>
        </authorList>
    </citation>
    <scope>NUCLEOTIDE SEQUENCE</scope>
    <source>
        <strain evidence="2">GBR_01_08_01A</strain>
        <tissue evidence="2">Thorax + abdomen</tissue>
    </source>
</reference>
<evidence type="ECO:0000313" key="2">
    <source>
        <dbReference type="EMBL" id="KAK2583129.1"/>
    </source>
</evidence>
<name>A0AAD9VQM1_9HYME</name>
<feature type="signal peptide" evidence="1">
    <location>
        <begin position="1"/>
        <end position="19"/>
    </location>
</feature>
<accession>A0AAD9VQM1</accession>
<gene>
    <name evidence="2" type="ORF">KPH14_009154</name>
</gene>
<sequence length="78" mass="9108">MKTIVLICFLLFCVAIVCATPVPQRGDWNNGFYYPSFLFSRTSYNRFNRYRNARQLLENLKRRSSTASYAEIGSAWGR</sequence>
<reference evidence="2" key="2">
    <citation type="journal article" date="2023" name="Commun. Biol.">
        <title>Intrasexual cuticular hydrocarbon dimorphism in a wasp sheds light on hydrocarbon biosynthesis genes in Hymenoptera.</title>
        <authorList>
            <person name="Moris V.C."/>
            <person name="Podsiadlowski L."/>
            <person name="Martin S."/>
            <person name="Oeyen J.P."/>
            <person name="Donath A."/>
            <person name="Petersen M."/>
            <person name="Wilbrandt J."/>
            <person name="Misof B."/>
            <person name="Liedtke D."/>
            <person name="Thamm M."/>
            <person name="Scheiner R."/>
            <person name="Schmitt T."/>
            <person name="Niehuis O."/>
        </authorList>
    </citation>
    <scope>NUCLEOTIDE SEQUENCE</scope>
    <source>
        <strain evidence="2">GBR_01_08_01A</strain>
    </source>
</reference>
<organism evidence="2 3">
    <name type="scientific">Odynerus spinipes</name>
    <dbReference type="NCBI Taxonomy" id="1348599"/>
    <lineage>
        <taxon>Eukaryota</taxon>
        <taxon>Metazoa</taxon>
        <taxon>Ecdysozoa</taxon>
        <taxon>Arthropoda</taxon>
        <taxon>Hexapoda</taxon>
        <taxon>Insecta</taxon>
        <taxon>Pterygota</taxon>
        <taxon>Neoptera</taxon>
        <taxon>Endopterygota</taxon>
        <taxon>Hymenoptera</taxon>
        <taxon>Apocrita</taxon>
        <taxon>Aculeata</taxon>
        <taxon>Vespoidea</taxon>
        <taxon>Vespidae</taxon>
        <taxon>Eumeninae</taxon>
        <taxon>Odynerus</taxon>
    </lineage>
</organism>
<feature type="chain" id="PRO_5042040070" evidence="1">
    <location>
        <begin position="20"/>
        <end position="78"/>
    </location>
</feature>
<proteinExistence type="predicted"/>
<protein>
    <submittedName>
        <fullName evidence="2">Uncharacterized protein</fullName>
    </submittedName>
</protein>
<dbReference type="AlphaFoldDB" id="A0AAD9VQM1"/>
<keyword evidence="3" id="KW-1185">Reference proteome</keyword>
<evidence type="ECO:0000256" key="1">
    <source>
        <dbReference type="SAM" id="SignalP"/>
    </source>
</evidence>
<keyword evidence="1" id="KW-0732">Signal</keyword>
<dbReference type="Proteomes" id="UP001258017">
    <property type="component" value="Unassembled WGS sequence"/>
</dbReference>
<evidence type="ECO:0000313" key="3">
    <source>
        <dbReference type="Proteomes" id="UP001258017"/>
    </source>
</evidence>
<dbReference type="EMBL" id="JAIFRP010000030">
    <property type="protein sequence ID" value="KAK2583129.1"/>
    <property type="molecule type" value="Genomic_DNA"/>
</dbReference>